<dbReference type="GO" id="GO:0003964">
    <property type="term" value="F:RNA-directed DNA polymerase activity"/>
    <property type="evidence" value="ECO:0007669"/>
    <property type="project" value="UniProtKB-KW"/>
</dbReference>
<evidence type="ECO:0000313" key="3">
    <source>
        <dbReference type="Proteomes" id="UP001151760"/>
    </source>
</evidence>
<comment type="caution">
    <text evidence="2">The sequence shown here is derived from an EMBL/GenBank/DDBJ whole genome shotgun (WGS) entry which is preliminary data.</text>
</comment>
<evidence type="ECO:0000313" key="2">
    <source>
        <dbReference type="EMBL" id="GJT94526.1"/>
    </source>
</evidence>
<proteinExistence type="predicted"/>
<keyword evidence="2" id="KW-0695">RNA-directed DNA polymerase</keyword>
<keyword evidence="2" id="KW-0548">Nucleotidyltransferase</keyword>
<dbReference type="Gene3D" id="3.30.420.10">
    <property type="entry name" value="Ribonuclease H-like superfamily/Ribonuclease H"/>
    <property type="match status" value="1"/>
</dbReference>
<accession>A0ABQ5I476</accession>
<reference evidence="2" key="2">
    <citation type="submission" date="2022-01" db="EMBL/GenBank/DDBJ databases">
        <authorList>
            <person name="Yamashiro T."/>
            <person name="Shiraishi A."/>
            <person name="Satake H."/>
            <person name="Nakayama K."/>
        </authorList>
    </citation>
    <scope>NUCLEOTIDE SEQUENCE</scope>
</reference>
<evidence type="ECO:0000259" key="1">
    <source>
        <dbReference type="Pfam" id="PF24626"/>
    </source>
</evidence>
<protein>
    <submittedName>
        <fullName evidence="2">Reverse transcriptase domain-containing protein</fullName>
    </submittedName>
</protein>
<sequence>MSTAYHPQTDGQSKRTMKTLEDMHMACTIDFEGNWDTHLTLVEFLYKNSYHSSVKCAPFEALYGRKCRTPIAWAEVGESKLFGQEIVQETTDKIVQIKERLKAARDRQKSYADHRQKLLEFSVGDKVLLKVSPRKGVVRFGKRSKLSPRYVGPFEVVERVGPGAYRLRLPQELVDIHDISHVSNLKKCLADVNLHVPLEEVKIDDKLHFIKEPMEIMDREVKKLKRSRIPIVKVRWNSRRGPEFTWEREDEMKRKYPQLFVSATT</sequence>
<keyword evidence="3" id="KW-1185">Reference proteome</keyword>
<gene>
    <name evidence="2" type="ORF">Tco_1090044</name>
</gene>
<dbReference type="Proteomes" id="UP001151760">
    <property type="component" value="Unassembled WGS sequence"/>
</dbReference>
<dbReference type="InterPro" id="IPR056924">
    <property type="entry name" value="SH3_Tf2-1"/>
</dbReference>
<feature type="domain" description="Tf2-1-like SH3-like" evidence="1">
    <location>
        <begin position="124"/>
        <end position="188"/>
    </location>
</feature>
<dbReference type="SUPFAM" id="SSF53098">
    <property type="entry name" value="Ribonuclease H-like"/>
    <property type="match status" value="1"/>
</dbReference>
<dbReference type="PANTHER" id="PTHR46148">
    <property type="entry name" value="CHROMO DOMAIN-CONTAINING PROTEIN"/>
    <property type="match status" value="1"/>
</dbReference>
<organism evidence="2 3">
    <name type="scientific">Tanacetum coccineum</name>
    <dbReference type="NCBI Taxonomy" id="301880"/>
    <lineage>
        <taxon>Eukaryota</taxon>
        <taxon>Viridiplantae</taxon>
        <taxon>Streptophyta</taxon>
        <taxon>Embryophyta</taxon>
        <taxon>Tracheophyta</taxon>
        <taxon>Spermatophyta</taxon>
        <taxon>Magnoliopsida</taxon>
        <taxon>eudicotyledons</taxon>
        <taxon>Gunneridae</taxon>
        <taxon>Pentapetalae</taxon>
        <taxon>asterids</taxon>
        <taxon>campanulids</taxon>
        <taxon>Asterales</taxon>
        <taxon>Asteraceae</taxon>
        <taxon>Asteroideae</taxon>
        <taxon>Anthemideae</taxon>
        <taxon>Anthemidinae</taxon>
        <taxon>Tanacetum</taxon>
    </lineage>
</organism>
<keyword evidence="2" id="KW-0808">Transferase</keyword>
<dbReference type="InterPro" id="IPR012337">
    <property type="entry name" value="RNaseH-like_sf"/>
</dbReference>
<dbReference type="Pfam" id="PF24626">
    <property type="entry name" value="SH3_Tf2-1"/>
    <property type="match status" value="1"/>
</dbReference>
<dbReference type="InterPro" id="IPR036397">
    <property type="entry name" value="RNaseH_sf"/>
</dbReference>
<reference evidence="2" key="1">
    <citation type="journal article" date="2022" name="Int. J. Mol. Sci.">
        <title>Draft Genome of Tanacetum Coccineum: Genomic Comparison of Closely Related Tanacetum-Family Plants.</title>
        <authorList>
            <person name="Yamashiro T."/>
            <person name="Shiraishi A."/>
            <person name="Nakayama K."/>
            <person name="Satake H."/>
        </authorList>
    </citation>
    <scope>NUCLEOTIDE SEQUENCE</scope>
</reference>
<dbReference type="EMBL" id="BQNB010020303">
    <property type="protein sequence ID" value="GJT94526.1"/>
    <property type="molecule type" value="Genomic_DNA"/>
</dbReference>
<name>A0ABQ5I476_9ASTR</name>
<dbReference type="PANTHER" id="PTHR46148:SF59">
    <property type="entry name" value="NUCLEOTIDYLTRANSFERASE, RIBONUCLEASE H"/>
    <property type="match status" value="1"/>
</dbReference>